<evidence type="ECO:0000313" key="4">
    <source>
        <dbReference type="Proteomes" id="UP000291758"/>
    </source>
</evidence>
<proteinExistence type="predicted"/>
<evidence type="ECO:0000259" key="2">
    <source>
        <dbReference type="Pfam" id="PF07811"/>
    </source>
</evidence>
<organism evidence="3 4">
    <name type="scientific">Xylanimonas allomyrinae</name>
    <dbReference type="NCBI Taxonomy" id="2509459"/>
    <lineage>
        <taxon>Bacteria</taxon>
        <taxon>Bacillati</taxon>
        <taxon>Actinomycetota</taxon>
        <taxon>Actinomycetes</taxon>
        <taxon>Micrococcales</taxon>
        <taxon>Promicromonosporaceae</taxon>
        <taxon>Xylanimonas</taxon>
    </lineage>
</organism>
<accession>A0A4P6EL91</accession>
<gene>
    <name evidence="3" type="ORF">ET495_10035</name>
</gene>
<evidence type="ECO:0000256" key="1">
    <source>
        <dbReference type="SAM" id="MobiDB-lite"/>
    </source>
</evidence>
<reference evidence="3 4" key="1">
    <citation type="submission" date="2019-01" db="EMBL/GenBank/DDBJ databases">
        <title>Genome sequencing of strain 2JSPR-7.</title>
        <authorList>
            <person name="Heo J."/>
            <person name="Kim S.-J."/>
            <person name="Kim J.-S."/>
            <person name="Hong S.-B."/>
            <person name="Kwon S.-W."/>
        </authorList>
    </citation>
    <scope>NUCLEOTIDE SEQUENCE [LARGE SCALE GENOMIC DNA]</scope>
    <source>
        <strain evidence="3 4">2JSPR-7</strain>
    </source>
</reference>
<dbReference type="KEGG" id="xyl:ET495_10035"/>
<evidence type="ECO:0000313" key="3">
    <source>
        <dbReference type="EMBL" id="QAY63530.1"/>
    </source>
</evidence>
<feature type="region of interest" description="Disordered" evidence="1">
    <location>
        <begin position="1"/>
        <end position="25"/>
    </location>
</feature>
<feature type="domain" description="TadE-like" evidence="2">
    <location>
        <begin position="31"/>
        <end position="73"/>
    </location>
</feature>
<protein>
    <submittedName>
        <fullName evidence="3">Pilus assembly protein</fullName>
    </submittedName>
</protein>
<dbReference type="InterPro" id="IPR012495">
    <property type="entry name" value="TadE-like_dom"/>
</dbReference>
<feature type="compositionally biased region" description="Basic residues" evidence="1">
    <location>
        <begin position="1"/>
        <end position="24"/>
    </location>
</feature>
<dbReference type="AlphaFoldDB" id="A0A4P6EL91"/>
<dbReference type="EMBL" id="CP035495">
    <property type="protein sequence ID" value="QAY63530.1"/>
    <property type="molecule type" value="Genomic_DNA"/>
</dbReference>
<dbReference type="OrthoDB" id="4227347at2"/>
<keyword evidence="4" id="KW-1185">Reference proteome</keyword>
<sequence>MSRRRPAGSSRPRHARATIRRRERRRWDERGSTSVEMAILLPALLITFWLGAQAALYYHARNVALAAATEGARAAAVEGGRTSDGVAAAASFVADAGGDRVVEGLDVGGDRTADRVVITVRGSSVTLVPGWSPTFEVQAVARTERLTAAAP</sequence>
<dbReference type="Proteomes" id="UP000291758">
    <property type="component" value="Chromosome"/>
</dbReference>
<dbReference type="Pfam" id="PF07811">
    <property type="entry name" value="TadE"/>
    <property type="match status" value="1"/>
</dbReference>
<name>A0A4P6EL91_9MICO</name>